<sequence>MQASDAIAGLLGKFFGFVDRNSETDLSEAKVAFNDRQKRGLETLIRLIGRSKSVRLSFTMWCRWRINNDGRARLASSRPHGGLVNDRFWSWHGEPGTAYLRSAAERRLLALPSRYRTVRTRPQIDHSFTPGQRLLLASIRSSRTL</sequence>
<accession>A0A2K9Z9B4</accession>
<organism evidence="1 2">
    <name type="scientific">Rhizobium leguminosarum</name>
    <dbReference type="NCBI Taxonomy" id="384"/>
    <lineage>
        <taxon>Bacteria</taxon>
        <taxon>Pseudomonadati</taxon>
        <taxon>Pseudomonadota</taxon>
        <taxon>Alphaproteobacteria</taxon>
        <taxon>Hyphomicrobiales</taxon>
        <taxon>Rhizobiaceae</taxon>
        <taxon>Rhizobium/Agrobacterium group</taxon>
        <taxon>Rhizobium</taxon>
    </lineage>
</organism>
<evidence type="ECO:0000313" key="2">
    <source>
        <dbReference type="Proteomes" id="UP000238523"/>
    </source>
</evidence>
<protein>
    <submittedName>
        <fullName evidence="1">Uncharacterized protein</fullName>
    </submittedName>
</protein>
<dbReference type="EMBL" id="CP025012">
    <property type="protein sequence ID" value="AUW44813.1"/>
    <property type="molecule type" value="Genomic_DNA"/>
</dbReference>
<name>A0A2K9Z9B4_RHILE</name>
<dbReference type="Proteomes" id="UP000238523">
    <property type="component" value="Chromosome"/>
</dbReference>
<proteinExistence type="predicted"/>
<gene>
    <name evidence="1" type="ORF">CUJ84_Chr004508</name>
</gene>
<reference evidence="1 2" key="1">
    <citation type="submission" date="2017-11" db="EMBL/GenBank/DDBJ databases">
        <title>Complete genome of Rhizobium leguminosarum Norway, an ineffective micro-symbiont.</title>
        <authorList>
            <person name="Hoffrichter A."/>
            <person name="Liang J."/>
            <person name="Brachmann A."/>
            <person name="Marin M."/>
        </authorList>
    </citation>
    <scope>NUCLEOTIDE SEQUENCE [LARGE SCALE GENOMIC DNA]</scope>
    <source>
        <strain evidence="1 2">Norway</strain>
    </source>
</reference>
<dbReference type="AlphaFoldDB" id="A0A2K9Z9B4"/>
<evidence type="ECO:0000313" key="1">
    <source>
        <dbReference type="EMBL" id="AUW44813.1"/>
    </source>
</evidence>